<dbReference type="InterPro" id="IPR018392">
    <property type="entry name" value="LysM"/>
</dbReference>
<dbReference type="Proteomes" id="UP000294567">
    <property type="component" value="Unassembled WGS sequence"/>
</dbReference>
<dbReference type="CDD" id="cd00118">
    <property type="entry name" value="LysM"/>
    <property type="match status" value="4"/>
</dbReference>
<feature type="domain" description="LysM" evidence="1">
    <location>
        <begin position="193"/>
        <end position="237"/>
    </location>
</feature>
<protein>
    <submittedName>
        <fullName evidence="2">LysM domain-containing protein</fullName>
    </submittedName>
</protein>
<evidence type="ECO:0000313" key="3">
    <source>
        <dbReference type="Proteomes" id="UP000294567"/>
    </source>
</evidence>
<dbReference type="OrthoDB" id="9811296at2"/>
<evidence type="ECO:0000313" key="2">
    <source>
        <dbReference type="EMBL" id="TCS87615.1"/>
    </source>
</evidence>
<dbReference type="SMART" id="SM00257">
    <property type="entry name" value="LysM"/>
    <property type="match status" value="4"/>
</dbReference>
<keyword evidence="3" id="KW-1185">Reference proteome</keyword>
<dbReference type="RefSeq" id="WP_132028639.1">
    <property type="nucleotide sequence ID" value="NZ_CP068564.1"/>
</dbReference>
<dbReference type="InterPro" id="IPR036779">
    <property type="entry name" value="LysM_dom_sf"/>
</dbReference>
<evidence type="ECO:0000259" key="1">
    <source>
        <dbReference type="PROSITE" id="PS51782"/>
    </source>
</evidence>
<dbReference type="GO" id="GO:0008932">
    <property type="term" value="F:lytic endotransglycosylase activity"/>
    <property type="evidence" value="ECO:0007669"/>
    <property type="project" value="TreeGrafter"/>
</dbReference>
<dbReference type="AlphaFoldDB" id="A0A4R3KTJ2"/>
<reference evidence="2 3" key="1">
    <citation type="submission" date="2019-03" db="EMBL/GenBank/DDBJ databases">
        <title>Genomic Encyclopedia of Type Strains, Phase IV (KMG-IV): sequencing the most valuable type-strain genomes for metagenomic binning, comparative biology and taxonomic classification.</title>
        <authorList>
            <person name="Goeker M."/>
        </authorList>
    </citation>
    <scope>NUCLEOTIDE SEQUENCE [LARGE SCALE GENOMIC DNA]</scope>
    <source>
        <strain evidence="2 3">DSM 26752</strain>
    </source>
</reference>
<name>A0A4R3KTJ2_9FIRM</name>
<dbReference type="EMBL" id="SMAE01000010">
    <property type="protein sequence ID" value="TCS87615.1"/>
    <property type="molecule type" value="Genomic_DNA"/>
</dbReference>
<dbReference type="PROSITE" id="PS51782">
    <property type="entry name" value="LYSM"/>
    <property type="match status" value="4"/>
</dbReference>
<dbReference type="Pfam" id="PF01476">
    <property type="entry name" value="LysM"/>
    <property type="match status" value="4"/>
</dbReference>
<feature type="domain" description="LysM" evidence="1">
    <location>
        <begin position="16"/>
        <end position="60"/>
    </location>
</feature>
<dbReference type="PANTHER" id="PTHR33734">
    <property type="entry name" value="LYSM DOMAIN-CONTAINING GPI-ANCHORED PROTEIN 2"/>
    <property type="match status" value="1"/>
</dbReference>
<gene>
    <name evidence="2" type="ORF">EDD65_11050</name>
</gene>
<organism evidence="2 3">
    <name type="scientific">Keratinibaculum paraultunense</name>
    <dbReference type="NCBI Taxonomy" id="1278232"/>
    <lineage>
        <taxon>Bacteria</taxon>
        <taxon>Bacillati</taxon>
        <taxon>Bacillota</taxon>
        <taxon>Tissierellia</taxon>
        <taxon>Tissierellales</taxon>
        <taxon>Tepidimicrobiaceae</taxon>
        <taxon>Keratinibaculum</taxon>
    </lineage>
</organism>
<feature type="domain" description="LysM" evidence="1">
    <location>
        <begin position="75"/>
        <end position="119"/>
    </location>
</feature>
<dbReference type="PANTHER" id="PTHR33734:SF22">
    <property type="entry name" value="MEMBRANE-BOUND LYTIC MUREIN TRANSGLYCOSYLASE D"/>
    <property type="match status" value="1"/>
</dbReference>
<accession>A0A4R3KTJ2</accession>
<feature type="domain" description="LysM" evidence="1">
    <location>
        <begin position="133"/>
        <end position="177"/>
    </location>
</feature>
<dbReference type="Gene3D" id="3.10.350.10">
    <property type="entry name" value="LysM domain"/>
    <property type="match status" value="4"/>
</dbReference>
<sequence length="246" mass="27000">MKGNYQIEQKCPTGSFAYTIKSGDTLFQLARRFNTTVEGIMAINPGIDPNNLQIGQVICIPGEVTAPLPPCPNGFYYTIKSGDTLYNLSQKFNVPLQEIINANPGIDPNNLQIGQVICIPRVTAPLPPCANGFYYTIKAGDTLYNLSQKFNVPLQEIINANPGIDPNRLQIGQVICIPQPKPVPYLPPCPEGVYYVVKAGDTLFSIGQKFNVSVQEIINANPSIDPNRLQIGQILCIPRKCVVFCF</sequence>
<proteinExistence type="predicted"/>
<comment type="caution">
    <text evidence="2">The sequence shown here is derived from an EMBL/GenBank/DDBJ whole genome shotgun (WGS) entry which is preliminary data.</text>
</comment>
<dbReference type="SUPFAM" id="SSF54106">
    <property type="entry name" value="LysM domain"/>
    <property type="match status" value="4"/>
</dbReference>